<feature type="transmembrane region" description="Helical" evidence="7">
    <location>
        <begin position="171"/>
        <end position="194"/>
    </location>
</feature>
<evidence type="ECO:0000256" key="2">
    <source>
        <dbReference type="ARBA" id="ARBA00022448"/>
    </source>
</evidence>
<dbReference type="Pfam" id="PF00528">
    <property type="entry name" value="BPD_transp_1"/>
    <property type="match status" value="1"/>
</dbReference>
<name>A0A172ZDD5_9BACL</name>
<evidence type="ECO:0000256" key="7">
    <source>
        <dbReference type="RuleBase" id="RU363032"/>
    </source>
</evidence>
<dbReference type="AlphaFoldDB" id="A0A172ZDD5"/>
<dbReference type="InterPro" id="IPR051393">
    <property type="entry name" value="ABC_transporter_permease"/>
</dbReference>
<evidence type="ECO:0000313" key="9">
    <source>
        <dbReference type="EMBL" id="ANF95267.1"/>
    </source>
</evidence>
<keyword evidence="4 7" id="KW-0812">Transmembrane</keyword>
<sequence>MKTADPALNTGKKTTRARMGNRVREGITGWTFVGIAALLIFIFFFYPMIQALILSFQTGTGMNLKFNGFDNYTRLFTDSMFLTAVKNTFIYLIFQVPLMVILALFISVLLNDKNLKFKGFFRTAIFLPCITSLVAYAVVFKYLFSSDGLVNAMLLNLHLTNTPIDWITDPFWAKVTIIIAITWRWTGYNMIFYLSGLQNIDSSIYEAARIDGASAIRQFFSITVPLLKPIILFTSITSTIGTLQLFDEVVNITKGGPGNATTSISQYIYNLSFEYSPDFGYAATVSYSIVIMIIILSFIQFKVAGERNG</sequence>
<keyword evidence="2 7" id="KW-0813">Transport</keyword>
<feature type="transmembrane region" description="Helical" evidence="7">
    <location>
        <begin position="123"/>
        <end position="144"/>
    </location>
</feature>
<dbReference type="GO" id="GO:0005886">
    <property type="term" value="C:plasma membrane"/>
    <property type="evidence" value="ECO:0007669"/>
    <property type="project" value="UniProtKB-SubCell"/>
</dbReference>
<evidence type="ECO:0000256" key="6">
    <source>
        <dbReference type="ARBA" id="ARBA00023136"/>
    </source>
</evidence>
<dbReference type="PANTHER" id="PTHR30193:SF37">
    <property type="entry name" value="INNER MEMBRANE ABC TRANSPORTER PERMEASE PROTEIN YCJO"/>
    <property type="match status" value="1"/>
</dbReference>
<evidence type="ECO:0000256" key="1">
    <source>
        <dbReference type="ARBA" id="ARBA00004651"/>
    </source>
</evidence>
<dbReference type="RefSeq" id="WP_060532036.1">
    <property type="nucleotide sequence ID" value="NZ_CP013023.1"/>
</dbReference>
<reference evidence="10" key="1">
    <citation type="submission" date="2015-10" db="EMBL/GenBank/DDBJ databases">
        <title>Genome of Paenibacillus bovis sp. nov.</title>
        <authorList>
            <person name="Wu Z."/>
            <person name="Gao C."/>
            <person name="Liu Z."/>
            <person name="Zheng H."/>
        </authorList>
    </citation>
    <scope>NUCLEOTIDE SEQUENCE [LARGE SCALE GENOMIC DNA]</scope>
    <source>
        <strain evidence="10">BD3526</strain>
    </source>
</reference>
<dbReference type="InterPro" id="IPR000515">
    <property type="entry name" value="MetI-like"/>
</dbReference>
<dbReference type="GO" id="GO:0055085">
    <property type="term" value="P:transmembrane transport"/>
    <property type="evidence" value="ECO:0007669"/>
    <property type="project" value="InterPro"/>
</dbReference>
<accession>A0A172ZDD5</accession>
<dbReference type="KEGG" id="pbv:AR543_04030"/>
<dbReference type="CDD" id="cd06261">
    <property type="entry name" value="TM_PBP2"/>
    <property type="match status" value="1"/>
</dbReference>
<keyword evidence="6 7" id="KW-0472">Membrane</keyword>
<evidence type="ECO:0000259" key="8">
    <source>
        <dbReference type="PROSITE" id="PS50928"/>
    </source>
</evidence>
<feature type="transmembrane region" description="Helical" evidence="7">
    <location>
        <begin position="27"/>
        <end position="49"/>
    </location>
</feature>
<feature type="transmembrane region" description="Helical" evidence="7">
    <location>
        <begin position="279"/>
        <end position="299"/>
    </location>
</feature>
<comment type="subcellular location">
    <subcellularLocation>
        <location evidence="1 7">Cell membrane</location>
        <topology evidence="1 7">Multi-pass membrane protein</topology>
    </subcellularLocation>
</comment>
<dbReference type="PROSITE" id="PS50928">
    <property type="entry name" value="ABC_TM1"/>
    <property type="match status" value="1"/>
</dbReference>
<evidence type="ECO:0000256" key="5">
    <source>
        <dbReference type="ARBA" id="ARBA00022989"/>
    </source>
</evidence>
<keyword evidence="10" id="KW-1185">Reference proteome</keyword>
<feature type="domain" description="ABC transmembrane type-1" evidence="8">
    <location>
        <begin position="85"/>
        <end position="300"/>
    </location>
</feature>
<comment type="similarity">
    <text evidence="7">Belongs to the binding-protein-dependent transport system permease family.</text>
</comment>
<dbReference type="PANTHER" id="PTHR30193">
    <property type="entry name" value="ABC TRANSPORTER PERMEASE PROTEIN"/>
    <property type="match status" value="1"/>
</dbReference>
<dbReference type="STRING" id="1616788.AR543_04030"/>
<protein>
    <submittedName>
        <fullName evidence="9">Lactose ABC transporter permease</fullName>
    </submittedName>
</protein>
<proteinExistence type="inferred from homology"/>
<evidence type="ECO:0000256" key="4">
    <source>
        <dbReference type="ARBA" id="ARBA00022692"/>
    </source>
</evidence>
<dbReference type="SUPFAM" id="SSF161098">
    <property type="entry name" value="MetI-like"/>
    <property type="match status" value="1"/>
</dbReference>
<keyword evidence="5 7" id="KW-1133">Transmembrane helix</keyword>
<organism evidence="9 10">
    <name type="scientific">Paenibacillus bovis</name>
    <dbReference type="NCBI Taxonomy" id="1616788"/>
    <lineage>
        <taxon>Bacteria</taxon>
        <taxon>Bacillati</taxon>
        <taxon>Bacillota</taxon>
        <taxon>Bacilli</taxon>
        <taxon>Bacillales</taxon>
        <taxon>Paenibacillaceae</taxon>
        <taxon>Paenibacillus</taxon>
    </lineage>
</organism>
<dbReference type="Proteomes" id="UP000078148">
    <property type="component" value="Chromosome"/>
</dbReference>
<reference evidence="9 10" key="2">
    <citation type="journal article" date="2016" name="Int. J. Syst. Evol. Microbiol.">
        <title>Paenibacillus bovis sp. nov., isolated from raw yak (Bos grunniens) milk.</title>
        <authorList>
            <person name="Gao C."/>
            <person name="Han J."/>
            <person name="Liu Z."/>
            <person name="Xu X."/>
            <person name="Hang F."/>
            <person name="Wu Z."/>
        </authorList>
    </citation>
    <scope>NUCLEOTIDE SEQUENCE [LARGE SCALE GENOMIC DNA]</scope>
    <source>
        <strain evidence="9 10">BD3526</strain>
    </source>
</reference>
<keyword evidence="3" id="KW-1003">Cell membrane</keyword>
<feature type="transmembrane region" description="Helical" evidence="7">
    <location>
        <begin position="226"/>
        <end position="246"/>
    </location>
</feature>
<evidence type="ECO:0000256" key="3">
    <source>
        <dbReference type="ARBA" id="ARBA00022475"/>
    </source>
</evidence>
<dbReference type="InterPro" id="IPR035906">
    <property type="entry name" value="MetI-like_sf"/>
</dbReference>
<gene>
    <name evidence="9" type="ORF">AR543_04030</name>
</gene>
<feature type="transmembrane region" description="Helical" evidence="7">
    <location>
        <begin position="89"/>
        <end position="111"/>
    </location>
</feature>
<dbReference type="EMBL" id="CP013023">
    <property type="protein sequence ID" value="ANF95267.1"/>
    <property type="molecule type" value="Genomic_DNA"/>
</dbReference>
<evidence type="ECO:0000313" key="10">
    <source>
        <dbReference type="Proteomes" id="UP000078148"/>
    </source>
</evidence>
<dbReference type="Gene3D" id="1.10.3720.10">
    <property type="entry name" value="MetI-like"/>
    <property type="match status" value="1"/>
</dbReference>